<dbReference type="RefSeq" id="WP_158927931.1">
    <property type="nucleotide sequence ID" value="NZ_CP047020.1"/>
</dbReference>
<evidence type="ECO:0000313" key="3">
    <source>
        <dbReference type="Proteomes" id="UP000436138"/>
    </source>
</evidence>
<dbReference type="AlphaFoldDB" id="A0A6I6NHQ5"/>
<dbReference type="EMBL" id="CP047020">
    <property type="protein sequence ID" value="QHA08485.1"/>
    <property type="molecule type" value="Genomic_DNA"/>
</dbReference>
<dbReference type="KEGG" id="sbro:GQF42_39145"/>
<proteinExistence type="predicted"/>
<feature type="region of interest" description="Disordered" evidence="1">
    <location>
        <begin position="153"/>
        <end position="187"/>
    </location>
</feature>
<gene>
    <name evidence="2" type="ORF">GQF42_39145</name>
</gene>
<feature type="region of interest" description="Disordered" evidence="1">
    <location>
        <begin position="104"/>
        <end position="136"/>
    </location>
</feature>
<keyword evidence="3" id="KW-1185">Reference proteome</keyword>
<sequence length="187" mass="19500">MRRLPEERARPVPAAAGRAPARRAGVRALGGGTCTTVGEPRLTDGVRHVPKTAPTGPGLRRESRLLAAEGEFCRAVAKAGVPAPRTVHADGGPAVRHTLEARCPGSPWGDSTARAGQAVPRREPGSHAGRPHRIAGPGPGYLIMLVETVPWQGGKGRCPPGTAGGRARPRRRPGRDHSTPVLAHSVN</sequence>
<feature type="region of interest" description="Disordered" evidence="1">
    <location>
        <begin position="1"/>
        <end position="24"/>
    </location>
</feature>
<name>A0A6I6NHQ5_9ACTN</name>
<evidence type="ECO:0000256" key="1">
    <source>
        <dbReference type="SAM" id="MobiDB-lite"/>
    </source>
</evidence>
<accession>A0A6I6NHQ5</accession>
<evidence type="ECO:0000313" key="2">
    <source>
        <dbReference type="EMBL" id="QHA08485.1"/>
    </source>
</evidence>
<dbReference type="Proteomes" id="UP000436138">
    <property type="component" value="Chromosome"/>
</dbReference>
<protein>
    <submittedName>
        <fullName evidence="2">Uncharacterized protein</fullName>
    </submittedName>
</protein>
<reference evidence="2 3" key="1">
    <citation type="submission" date="2019-12" db="EMBL/GenBank/DDBJ databases">
        <title>Streptomyces sp. strain T44 isolated from rhizosphere soil of Broussonetia papyrifera.</title>
        <authorList>
            <person name="Mo P."/>
        </authorList>
    </citation>
    <scope>NUCLEOTIDE SEQUENCE [LARGE SCALE GENOMIC DNA]</scope>
    <source>
        <strain evidence="2 3">T44</strain>
    </source>
</reference>
<organism evidence="2 3">
    <name type="scientific">Streptomyces broussonetiae</name>
    <dbReference type="NCBI Taxonomy" id="2686304"/>
    <lineage>
        <taxon>Bacteria</taxon>
        <taxon>Bacillati</taxon>
        <taxon>Actinomycetota</taxon>
        <taxon>Actinomycetes</taxon>
        <taxon>Kitasatosporales</taxon>
        <taxon>Streptomycetaceae</taxon>
        <taxon>Streptomyces</taxon>
    </lineage>
</organism>
<feature type="compositionally biased region" description="Basic and acidic residues" evidence="1">
    <location>
        <begin position="1"/>
        <end position="10"/>
    </location>
</feature>